<feature type="domain" description="Peptidase M48" evidence="9">
    <location>
        <begin position="112"/>
        <end position="273"/>
    </location>
</feature>
<evidence type="ECO:0000256" key="3">
    <source>
        <dbReference type="ARBA" id="ARBA00022801"/>
    </source>
</evidence>
<dbReference type="PANTHER" id="PTHR22726">
    <property type="entry name" value="METALLOENDOPEPTIDASE OMA1"/>
    <property type="match status" value="1"/>
</dbReference>
<evidence type="ECO:0000256" key="7">
    <source>
        <dbReference type="SAM" id="MobiDB-lite"/>
    </source>
</evidence>
<feature type="region of interest" description="Disordered" evidence="7">
    <location>
        <begin position="255"/>
        <end position="274"/>
    </location>
</feature>
<dbReference type="PANTHER" id="PTHR22726:SF1">
    <property type="entry name" value="METALLOENDOPEPTIDASE OMA1, MITOCHONDRIAL"/>
    <property type="match status" value="1"/>
</dbReference>
<dbReference type="GO" id="GO:0004222">
    <property type="term" value="F:metalloendopeptidase activity"/>
    <property type="evidence" value="ECO:0007669"/>
    <property type="project" value="InterPro"/>
</dbReference>
<name>A0A806JYF5_9BACT</name>
<evidence type="ECO:0000313" key="10">
    <source>
        <dbReference type="EMBL" id="AGS51955.1"/>
    </source>
</evidence>
<evidence type="ECO:0000256" key="4">
    <source>
        <dbReference type="ARBA" id="ARBA00022833"/>
    </source>
</evidence>
<keyword evidence="1 6" id="KW-0645">Protease</keyword>
<keyword evidence="2" id="KW-0479">Metal-binding</keyword>
<dbReference type="InterPro" id="IPR051156">
    <property type="entry name" value="Mito/Outer_Membr_Metalloprot"/>
</dbReference>
<dbReference type="GO" id="GO:0016020">
    <property type="term" value="C:membrane"/>
    <property type="evidence" value="ECO:0007669"/>
    <property type="project" value="TreeGrafter"/>
</dbReference>
<dbReference type="Pfam" id="PF01435">
    <property type="entry name" value="Peptidase_M48"/>
    <property type="match status" value="1"/>
</dbReference>
<comment type="similarity">
    <text evidence="6">Belongs to the peptidase M48 family.</text>
</comment>
<keyword evidence="5 6" id="KW-0482">Metalloprotease</keyword>
<comment type="cofactor">
    <cofactor evidence="6">
        <name>Zn(2+)</name>
        <dbReference type="ChEBI" id="CHEBI:29105"/>
    </cofactor>
    <text evidence="6">Binds 1 zinc ion per subunit.</text>
</comment>
<evidence type="ECO:0000256" key="5">
    <source>
        <dbReference type="ARBA" id="ARBA00023049"/>
    </source>
</evidence>
<organism evidence="10">
    <name type="scientific">uncultured bacterium contig00003</name>
    <dbReference type="NCBI Taxonomy" id="1181495"/>
    <lineage>
        <taxon>Bacteria</taxon>
        <taxon>environmental samples</taxon>
    </lineage>
</organism>
<protein>
    <submittedName>
        <fullName evidence="10">Peptidase</fullName>
    </submittedName>
</protein>
<dbReference type="GO" id="GO:0046872">
    <property type="term" value="F:metal ion binding"/>
    <property type="evidence" value="ECO:0007669"/>
    <property type="project" value="UniProtKB-KW"/>
</dbReference>
<evidence type="ECO:0000259" key="9">
    <source>
        <dbReference type="Pfam" id="PF01435"/>
    </source>
</evidence>
<dbReference type="AlphaFoldDB" id="A0A806JYF5"/>
<dbReference type="GO" id="GO:0051603">
    <property type="term" value="P:proteolysis involved in protein catabolic process"/>
    <property type="evidence" value="ECO:0007669"/>
    <property type="project" value="TreeGrafter"/>
</dbReference>
<feature type="chain" id="PRO_5033046053" evidence="8">
    <location>
        <begin position="23"/>
        <end position="297"/>
    </location>
</feature>
<accession>A0A806JYF5</accession>
<dbReference type="InterPro" id="IPR001915">
    <property type="entry name" value="Peptidase_M48"/>
</dbReference>
<proteinExistence type="inferred from homology"/>
<keyword evidence="3 6" id="KW-0378">Hydrolase</keyword>
<evidence type="ECO:0000256" key="8">
    <source>
        <dbReference type="SAM" id="SignalP"/>
    </source>
</evidence>
<keyword evidence="8" id="KW-0732">Signal</keyword>
<evidence type="ECO:0000256" key="6">
    <source>
        <dbReference type="RuleBase" id="RU003983"/>
    </source>
</evidence>
<dbReference type="Gene3D" id="3.30.2010.10">
    <property type="entry name" value="Metalloproteases ('zincins'), catalytic domain"/>
    <property type="match status" value="1"/>
</dbReference>
<reference evidence="10" key="1">
    <citation type="submission" date="2012-03" db="EMBL/GenBank/DDBJ databases">
        <title>Functional metagenomics reveals considerable lignocellulase gene clusters in the gut microbiome of a wood-feeding higher termite.</title>
        <authorList>
            <person name="Liu N."/>
        </authorList>
    </citation>
    <scope>NUCLEOTIDE SEQUENCE</scope>
</reference>
<dbReference type="EMBL" id="JQ844178">
    <property type="protein sequence ID" value="AGS51955.1"/>
    <property type="molecule type" value="Genomic_DNA"/>
</dbReference>
<feature type="signal peptide" evidence="8">
    <location>
        <begin position="1"/>
        <end position="22"/>
    </location>
</feature>
<evidence type="ECO:0000256" key="1">
    <source>
        <dbReference type="ARBA" id="ARBA00022670"/>
    </source>
</evidence>
<keyword evidence="4 6" id="KW-0862">Zinc</keyword>
<sequence>MKIKIIFILTIFVLFTCLSACKHVEAAAQIAGAAGIIDKDTANVISTSSKAIGTAAEEITPEQEYYIGRAVAANILSSYKLWNGNRALTNYLNLICNAITINSPRPNIYNGYHVGILDSNEINAFATPGGHIFVTRGLINSAGSEDALAAVIAHEVAHIQLQHAIKAIRTSRITQAILITGTSAAGSLTGMDLKELTDVFNESVGEIVQTLVNNGYSQVQEFDADNTAMSLMASAGYNPQGLLEMLRALNAGRSSTGFGKTHPTPAQRITNAERSVGKYNVADTRSHRQARFNEATK</sequence>
<evidence type="ECO:0000256" key="2">
    <source>
        <dbReference type="ARBA" id="ARBA00022723"/>
    </source>
</evidence>